<reference evidence="6 7" key="1">
    <citation type="submission" date="2018-09" db="EMBL/GenBank/DDBJ databases">
        <title>Optimization and identification of Corynebacterium falsenii FN1-14 from fish paste.</title>
        <authorList>
            <person name="Daroonpunt R."/>
            <person name="Tanasupawat S."/>
        </authorList>
    </citation>
    <scope>NUCLEOTIDE SEQUENCE [LARGE SCALE GENOMIC DNA]</scope>
    <source>
        <strain evidence="6 7">FN1-14</strain>
    </source>
</reference>
<dbReference type="Proteomes" id="UP000285278">
    <property type="component" value="Unassembled WGS sequence"/>
</dbReference>
<dbReference type="CDD" id="cd03801">
    <property type="entry name" value="GT4_PimA-like"/>
    <property type="match status" value="1"/>
</dbReference>
<dbReference type="RefSeq" id="WP_119664615.1">
    <property type="nucleotide sequence ID" value="NZ_JAQPSN010000003.1"/>
</dbReference>
<dbReference type="GO" id="GO:1903509">
    <property type="term" value="P:liposaccharide metabolic process"/>
    <property type="evidence" value="ECO:0007669"/>
    <property type="project" value="UniProtKB-ARBA"/>
</dbReference>
<dbReference type="SUPFAM" id="SSF53756">
    <property type="entry name" value="UDP-Glycosyltransferase/glycogen phosphorylase"/>
    <property type="match status" value="1"/>
</dbReference>
<evidence type="ECO:0000313" key="7">
    <source>
        <dbReference type="Proteomes" id="UP000285278"/>
    </source>
</evidence>
<dbReference type="AlphaFoldDB" id="A0A418Q7G6"/>
<evidence type="ECO:0000313" key="6">
    <source>
        <dbReference type="EMBL" id="RIX35247.1"/>
    </source>
</evidence>
<feature type="domain" description="Glycosyl transferase family 1" evidence="4">
    <location>
        <begin position="208"/>
        <end position="375"/>
    </location>
</feature>
<keyword evidence="2 6" id="KW-0808">Transferase</keyword>
<dbReference type="OrthoDB" id="9808602at2"/>
<dbReference type="InterPro" id="IPR001296">
    <property type="entry name" value="Glyco_trans_1"/>
</dbReference>
<dbReference type="Pfam" id="PF00534">
    <property type="entry name" value="Glycos_transf_1"/>
    <property type="match status" value="1"/>
</dbReference>
<evidence type="ECO:0000256" key="3">
    <source>
        <dbReference type="SAM" id="MobiDB-lite"/>
    </source>
</evidence>
<feature type="domain" description="Glycosyltransferase subfamily 4-like N-terminal" evidence="5">
    <location>
        <begin position="41"/>
        <end position="197"/>
    </location>
</feature>
<feature type="compositionally biased region" description="Basic and acidic residues" evidence="3">
    <location>
        <begin position="13"/>
        <end position="27"/>
    </location>
</feature>
<feature type="region of interest" description="Disordered" evidence="3">
    <location>
        <begin position="1"/>
        <end position="28"/>
    </location>
</feature>
<organism evidence="6 7">
    <name type="scientific">Corynebacterium falsenii</name>
    <dbReference type="NCBI Taxonomy" id="108486"/>
    <lineage>
        <taxon>Bacteria</taxon>
        <taxon>Bacillati</taxon>
        <taxon>Actinomycetota</taxon>
        <taxon>Actinomycetes</taxon>
        <taxon>Mycobacteriales</taxon>
        <taxon>Corynebacteriaceae</taxon>
        <taxon>Corynebacterium</taxon>
    </lineage>
</organism>
<dbReference type="FunFam" id="3.40.50.2000:FF:000115">
    <property type="entry name" value="Alpha-(1-6)-phosphatidylinositol monomannoside mannosyltransferase"/>
    <property type="match status" value="1"/>
</dbReference>
<dbReference type="Pfam" id="PF13439">
    <property type="entry name" value="Glyco_transf_4"/>
    <property type="match status" value="1"/>
</dbReference>
<dbReference type="STRING" id="1451189.CFAL_04280"/>
<evidence type="ECO:0000259" key="5">
    <source>
        <dbReference type="Pfam" id="PF13439"/>
    </source>
</evidence>
<dbReference type="EMBL" id="QXJK01000004">
    <property type="protein sequence ID" value="RIX35247.1"/>
    <property type="molecule type" value="Genomic_DNA"/>
</dbReference>
<evidence type="ECO:0000256" key="2">
    <source>
        <dbReference type="ARBA" id="ARBA00022679"/>
    </source>
</evidence>
<sequence>MHARRPGSPAETHSAETQRKAHPESHPKVLVVTNDYPPTLGGIQTYVRDYLATLDPKQVVVFASTQDREAAEAWDATTPYRVTRWPRSVMLPTPATARRMQQLIREHDIHTVWFAAAAPLALMASAARQAGASRVVASTHGHEIGWSMFPGSRQVLRRIGESVDCLTYVSTYARNRLAGAFGPTVAWEAMPGGVDTDFFHPSSASVQIRKRHGLADKFVIVAVSRIVPRKGQDTLVAALPEIRTHIPNAHVLMVGPGAYGEKVQRLAQKLGVSDHVTFTGAVDYEELPAYYSAGDVFALPVRTRFGGLSVEGLGIVYLEAQACGVATIAGSGGGAPETVVDGTTGLVVSSKSELVDAVVSLYLDAETRDGLARAGLERVREQWTWAVLGKRARRILSGAVG</sequence>
<evidence type="ECO:0000259" key="4">
    <source>
        <dbReference type="Pfam" id="PF00534"/>
    </source>
</evidence>
<dbReference type="PANTHER" id="PTHR45947:SF3">
    <property type="entry name" value="SULFOQUINOVOSYL TRANSFERASE SQD2"/>
    <property type="match status" value="1"/>
</dbReference>
<comment type="caution">
    <text evidence="6">The sequence shown here is derived from an EMBL/GenBank/DDBJ whole genome shotgun (WGS) entry which is preliminary data.</text>
</comment>
<protein>
    <submittedName>
        <fullName evidence="6">Glycosyltransferase family 1 protein</fullName>
    </submittedName>
</protein>
<dbReference type="InterPro" id="IPR028098">
    <property type="entry name" value="Glyco_trans_4-like_N"/>
</dbReference>
<keyword evidence="7" id="KW-1185">Reference proteome</keyword>
<dbReference type="GO" id="GO:1901137">
    <property type="term" value="P:carbohydrate derivative biosynthetic process"/>
    <property type="evidence" value="ECO:0007669"/>
    <property type="project" value="UniProtKB-ARBA"/>
</dbReference>
<name>A0A418Q7G6_9CORY</name>
<dbReference type="Gene3D" id="3.40.50.2000">
    <property type="entry name" value="Glycogen Phosphorylase B"/>
    <property type="match status" value="2"/>
</dbReference>
<dbReference type="GO" id="GO:0016758">
    <property type="term" value="F:hexosyltransferase activity"/>
    <property type="evidence" value="ECO:0007669"/>
    <property type="project" value="TreeGrafter"/>
</dbReference>
<keyword evidence="1" id="KW-0328">Glycosyltransferase</keyword>
<accession>A0A418Q7G6</accession>
<dbReference type="PANTHER" id="PTHR45947">
    <property type="entry name" value="SULFOQUINOVOSYL TRANSFERASE SQD2"/>
    <property type="match status" value="1"/>
</dbReference>
<proteinExistence type="predicted"/>
<gene>
    <name evidence="6" type="ORF">D3M95_05125</name>
</gene>
<evidence type="ECO:0000256" key="1">
    <source>
        <dbReference type="ARBA" id="ARBA00022676"/>
    </source>
</evidence>
<dbReference type="InterPro" id="IPR050194">
    <property type="entry name" value="Glycosyltransferase_grp1"/>
</dbReference>